<keyword evidence="2" id="KW-1185">Reference proteome</keyword>
<protein>
    <recommendedName>
        <fullName evidence="3">Histone-lysine N-methyltransferase SETMAR</fullName>
    </recommendedName>
</protein>
<reference evidence="1 2" key="1">
    <citation type="journal article" date="2010" name="Science">
        <title>Genomic comparison of the ants Camponotus floridanus and Harpegnathos saltator.</title>
        <authorList>
            <person name="Bonasio R."/>
            <person name="Zhang G."/>
            <person name="Ye C."/>
            <person name="Mutti N.S."/>
            <person name="Fang X."/>
            <person name="Qin N."/>
            <person name="Donahue G."/>
            <person name="Yang P."/>
            <person name="Li Q."/>
            <person name="Li C."/>
            <person name="Zhang P."/>
            <person name="Huang Z."/>
            <person name="Berger S.L."/>
            <person name="Reinberg D."/>
            <person name="Wang J."/>
            <person name="Liebig J."/>
        </authorList>
    </citation>
    <scope>NUCLEOTIDE SEQUENCE [LARGE SCALE GENOMIC DNA]</scope>
    <source>
        <strain evidence="2">C129</strain>
    </source>
</reference>
<organism evidence="2">
    <name type="scientific">Camponotus floridanus</name>
    <name type="common">Florida carpenter ant</name>
    <dbReference type="NCBI Taxonomy" id="104421"/>
    <lineage>
        <taxon>Eukaryota</taxon>
        <taxon>Metazoa</taxon>
        <taxon>Ecdysozoa</taxon>
        <taxon>Arthropoda</taxon>
        <taxon>Hexapoda</taxon>
        <taxon>Insecta</taxon>
        <taxon>Pterygota</taxon>
        <taxon>Neoptera</taxon>
        <taxon>Endopterygota</taxon>
        <taxon>Hymenoptera</taxon>
        <taxon>Apocrita</taxon>
        <taxon>Aculeata</taxon>
        <taxon>Formicoidea</taxon>
        <taxon>Formicidae</taxon>
        <taxon>Formicinae</taxon>
        <taxon>Camponotus</taxon>
    </lineage>
</organism>
<proteinExistence type="predicted"/>
<dbReference type="AlphaFoldDB" id="E2AWJ0"/>
<dbReference type="GO" id="GO:0003676">
    <property type="term" value="F:nucleic acid binding"/>
    <property type="evidence" value="ECO:0007669"/>
    <property type="project" value="InterPro"/>
</dbReference>
<dbReference type="PANTHER" id="PTHR47326:SF1">
    <property type="entry name" value="HTH PSQ-TYPE DOMAIN-CONTAINING PROTEIN"/>
    <property type="match status" value="1"/>
</dbReference>
<evidence type="ECO:0000313" key="2">
    <source>
        <dbReference type="Proteomes" id="UP000000311"/>
    </source>
</evidence>
<name>E2AWJ0_CAMFO</name>
<feature type="non-terminal residue" evidence="1">
    <location>
        <position position="1"/>
    </location>
</feature>
<gene>
    <name evidence="1" type="ORF">EAG_00157</name>
</gene>
<dbReference type="Gene3D" id="3.30.420.10">
    <property type="entry name" value="Ribonuclease H-like superfamily/Ribonuclease H"/>
    <property type="match status" value="1"/>
</dbReference>
<dbReference type="OMA" id="CRQNISF"/>
<evidence type="ECO:0000313" key="1">
    <source>
        <dbReference type="EMBL" id="EFN62199.1"/>
    </source>
</evidence>
<dbReference type="Proteomes" id="UP000000311">
    <property type="component" value="Unassembled WGS sequence"/>
</dbReference>
<dbReference type="EMBL" id="GL443336">
    <property type="protein sequence ID" value="EFN62199.1"/>
    <property type="molecule type" value="Genomic_DNA"/>
</dbReference>
<sequence length="72" mass="8752">HPFHYQRVQQLLARDEQQRIYFCEGFLAQCRQNISFPDRILWTDEATFTPNGIFNSRNFVLWQNENPHAIRQ</sequence>
<dbReference type="PANTHER" id="PTHR47326">
    <property type="entry name" value="TRANSPOSABLE ELEMENT TC3 TRANSPOSASE-LIKE PROTEIN"/>
    <property type="match status" value="1"/>
</dbReference>
<feature type="non-terminal residue" evidence="1">
    <location>
        <position position="72"/>
    </location>
</feature>
<evidence type="ECO:0008006" key="3">
    <source>
        <dbReference type="Google" id="ProtNLM"/>
    </source>
</evidence>
<accession>E2AWJ0</accession>
<dbReference type="InParanoid" id="E2AWJ0"/>
<dbReference type="InterPro" id="IPR036397">
    <property type="entry name" value="RNaseH_sf"/>
</dbReference>